<evidence type="ECO:0000313" key="1">
    <source>
        <dbReference type="EMBL" id="UUZ44811.1"/>
    </source>
</evidence>
<gene>
    <name evidence="1" type="ORF">LP422_21460</name>
</gene>
<organism evidence="1 2">
    <name type="scientific">Janibacter limosus</name>
    <dbReference type="NCBI Taxonomy" id="53458"/>
    <lineage>
        <taxon>Bacteria</taxon>
        <taxon>Bacillati</taxon>
        <taxon>Actinomycetota</taxon>
        <taxon>Actinomycetes</taxon>
        <taxon>Micrococcales</taxon>
        <taxon>Intrasporangiaceae</taxon>
        <taxon>Janibacter</taxon>
    </lineage>
</organism>
<dbReference type="EMBL" id="CP087977">
    <property type="protein sequence ID" value="UUZ44811.1"/>
    <property type="molecule type" value="Genomic_DNA"/>
</dbReference>
<name>A0AC61U4K7_9MICO</name>
<protein>
    <submittedName>
        <fullName evidence="1">Uncharacterized protein</fullName>
    </submittedName>
</protein>
<proteinExistence type="predicted"/>
<dbReference type="Proteomes" id="UP001059663">
    <property type="component" value="Chromosome"/>
</dbReference>
<accession>A0AC61U4K7</accession>
<sequence>MRTGDGSVRQDRWSAALAAHGEDATERAVARLDELIDAERRGPQAGPGTLSDPSHPAFNPPPTKENP</sequence>
<reference evidence="1" key="1">
    <citation type="submission" date="2021-11" db="EMBL/GenBank/DDBJ databases">
        <title>Study of the species diversity of bacterial strains isolated from a unique natural object - Shulgan-Tash cave (Bashkiria).</title>
        <authorList>
            <person name="Sazanova A.L."/>
            <person name="Chirak E.R."/>
            <person name="Safronova V.I."/>
        </authorList>
    </citation>
    <scope>NUCLEOTIDE SEQUENCE</scope>
    <source>
        <strain evidence="1">P1</strain>
    </source>
</reference>
<evidence type="ECO:0000313" key="2">
    <source>
        <dbReference type="Proteomes" id="UP001059663"/>
    </source>
</evidence>